<dbReference type="Pfam" id="PF02767">
    <property type="entry name" value="DNA_pol3_beta_2"/>
    <property type="match status" value="1"/>
</dbReference>
<evidence type="ECO:0000259" key="13">
    <source>
        <dbReference type="Pfam" id="PF02768"/>
    </source>
</evidence>
<keyword evidence="15" id="KW-1185">Reference proteome</keyword>
<gene>
    <name evidence="14" type="ORF">ISU02_20250</name>
</gene>
<dbReference type="InterPro" id="IPR022634">
    <property type="entry name" value="DNA_polIII_beta_N"/>
</dbReference>
<evidence type="ECO:0000313" key="14">
    <source>
        <dbReference type="EMBL" id="MBF4695434.1"/>
    </source>
</evidence>
<dbReference type="Gene3D" id="3.70.10.10">
    <property type="match status" value="1"/>
</dbReference>
<comment type="caution">
    <text evidence="14">The sequence shown here is derived from an EMBL/GenBank/DDBJ whole genome shotgun (WGS) entry which is preliminary data.</text>
</comment>
<dbReference type="InterPro" id="IPR046938">
    <property type="entry name" value="DNA_clamp_sf"/>
</dbReference>
<keyword evidence="6 10" id="KW-0548">Nucleotidyltransferase</keyword>
<organism evidence="14 15">
    <name type="scientific">Fusibacter ferrireducens</name>
    <dbReference type="NCBI Taxonomy" id="2785058"/>
    <lineage>
        <taxon>Bacteria</taxon>
        <taxon>Bacillati</taxon>
        <taxon>Bacillota</taxon>
        <taxon>Clostridia</taxon>
        <taxon>Eubacteriales</taxon>
        <taxon>Eubacteriales Family XII. Incertae Sedis</taxon>
        <taxon>Fusibacter</taxon>
    </lineage>
</organism>
<evidence type="ECO:0000313" key="15">
    <source>
        <dbReference type="Proteomes" id="UP000614200"/>
    </source>
</evidence>
<name>A0ABS0A0M9_9FIRM</name>
<feature type="domain" description="DNA polymerase III beta sliding clamp N-terminal" evidence="11">
    <location>
        <begin position="1"/>
        <end position="119"/>
    </location>
</feature>
<feature type="domain" description="DNA polymerase III beta sliding clamp C-terminal" evidence="13">
    <location>
        <begin position="246"/>
        <end position="365"/>
    </location>
</feature>
<keyword evidence="5 10" id="KW-0808">Transferase</keyword>
<evidence type="ECO:0000259" key="11">
    <source>
        <dbReference type="Pfam" id="PF00712"/>
    </source>
</evidence>
<dbReference type="EMBL" id="JADKNH010000016">
    <property type="protein sequence ID" value="MBF4695434.1"/>
    <property type="molecule type" value="Genomic_DNA"/>
</dbReference>
<dbReference type="SMART" id="SM00480">
    <property type="entry name" value="POL3Bc"/>
    <property type="match status" value="1"/>
</dbReference>
<comment type="subcellular location">
    <subcellularLocation>
        <location evidence="1 10">Cytoplasm</location>
    </subcellularLocation>
</comment>
<dbReference type="InterPro" id="IPR022637">
    <property type="entry name" value="DNA_polIII_beta_cen"/>
</dbReference>
<comment type="function">
    <text evidence="10">Confers DNA tethering and processivity to DNA polymerases and other proteins. Acts as a clamp, forming a ring around DNA (a reaction catalyzed by the clamp-loading complex) which diffuses in an ATP-independent manner freely and bidirectionally along dsDNA. Initially characterized for its ability to contact the catalytic subunit of DNA polymerase III (Pol III), a complex, multichain enzyme responsible for most of the replicative synthesis in bacteria; Pol III exhibits 3'-5' exonuclease proofreading activity. The beta chain is required for initiation of replication as well as for processivity of DNA replication.</text>
</comment>
<evidence type="ECO:0000256" key="5">
    <source>
        <dbReference type="ARBA" id="ARBA00022679"/>
    </source>
</evidence>
<dbReference type="Gene3D" id="3.10.150.10">
    <property type="entry name" value="DNA Polymerase III, subunit A, domain 2"/>
    <property type="match status" value="1"/>
</dbReference>
<dbReference type="SUPFAM" id="SSF55979">
    <property type="entry name" value="DNA clamp"/>
    <property type="match status" value="3"/>
</dbReference>
<dbReference type="InterPro" id="IPR001001">
    <property type="entry name" value="DNA_polIII_beta"/>
</dbReference>
<evidence type="ECO:0000256" key="2">
    <source>
        <dbReference type="ARBA" id="ARBA00010752"/>
    </source>
</evidence>
<comment type="similarity">
    <text evidence="2 10">Belongs to the beta sliding clamp family.</text>
</comment>
<evidence type="ECO:0000256" key="4">
    <source>
        <dbReference type="ARBA" id="ARBA00022490"/>
    </source>
</evidence>
<evidence type="ECO:0000256" key="8">
    <source>
        <dbReference type="ARBA" id="ARBA00022932"/>
    </source>
</evidence>
<evidence type="ECO:0000256" key="9">
    <source>
        <dbReference type="ARBA" id="ARBA00023125"/>
    </source>
</evidence>
<dbReference type="CDD" id="cd00140">
    <property type="entry name" value="beta_clamp"/>
    <property type="match status" value="1"/>
</dbReference>
<evidence type="ECO:0000256" key="7">
    <source>
        <dbReference type="ARBA" id="ARBA00022705"/>
    </source>
</evidence>
<protein>
    <recommendedName>
        <fullName evidence="3 10">Beta sliding clamp</fullName>
    </recommendedName>
</protein>
<dbReference type="Pfam" id="PF00712">
    <property type="entry name" value="DNA_pol3_beta"/>
    <property type="match status" value="1"/>
</dbReference>
<sequence>MKFSCNQQELSTAINLVSKAVSSKTTLPILSGIYFETVGDQIRLIGNDLSLSIETFMSATVFESGNIVIPSRILTELIKKLPNNLIEIEVNDNSVITINCLESSFKIVGLPGLEYPELPNIEDQNSFEIDKELFSNMIKQTSFAISQDESRPILTGALLEIENSKFNMVAIDGFRMAIKRAHIKTNLNAKAVVPGKTLNEINKIMSQVESKGDLKIAFDDKQVLFTFESLKVYSRLLAGEFINYTQILPNDFKSVAKVNTDQFLTCIDRSFLMARENKNVAIKLEIKDDLIKISSSSEMGSSMEKLSVALEGNDLEIGFNPKYLIDALKVIDSEEIYLEMINNVSPCIIRPIDHESYTYLVLPCRISR</sequence>
<keyword evidence="8 10" id="KW-0239">DNA-directed DNA polymerase</keyword>
<keyword evidence="7 10" id="KW-0235">DNA replication</keyword>
<dbReference type="PANTHER" id="PTHR30478">
    <property type="entry name" value="DNA POLYMERASE III SUBUNIT BETA"/>
    <property type="match status" value="1"/>
</dbReference>
<evidence type="ECO:0000256" key="10">
    <source>
        <dbReference type="PIRNR" id="PIRNR000804"/>
    </source>
</evidence>
<dbReference type="Pfam" id="PF02768">
    <property type="entry name" value="DNA_pol3_beta_3"/>
    <property type="match status" value="1"/>
</dbReference>
<evidence type="ECO:0000259" key="12">
    <source>
        <dbReference type="Pfam" id="PF02767"/>
    </source>
</evidence>
<keyword evidence="9" id="KW-0238">DNA-binding</keyword>
<dbReference type="PIRSF" id="PIRSF000804">
    <property type="entry name" value="DNA_pol_III_b"/>
    <property type="match status" value="1"/>
</dbReference>
<feature type="domain" description="DNA polymerase III beta sliding clamp central" evidence="12">
    <location>
        <begin position="129"/>
        <end position="241"/>
    </location>
</feature>
<evidence type="ECO:0000256" key="6">
    <source>
        <dbReference type="ARBA" id="ARBA00022695"/>
    </source>
</evidence>
<dbReference type="Proteomes" id="UP000614200">
    <property type="component" value="Unassembled WGS sequence"/>
</dbReference>
<reference evidence="14 15" key="1">
    <citation type="submission" date="2020-11" db="EMBL/GenBank/DDBJ databases">
        <title>Fusibacter basophilias sp. nov.</title>
        <authorList>
            <person name="Qiu D."/>
        </authorList>
    </citation>
    <scope>NUCLEOTIDE SEQUENCE [LARGE SCALE GENOMIC DNA]</scope>
    <source>
        <strain evidence="14 15">Q10-2</strain>
    </source>
</reference>
<comment type="subunit">
    <text evidence="10">Forms a ring-shaped head-to-tail homodimer around DNA.</text>
</comment>
<dbReference type="GO" id="GO:0003887">
    <property type="term" value="F:DNA-directed DNA polymerase activity"/>
    <property type="evidence" value="ECO:0007669"/>
    <property type="project" value="UniProtKB-EC"/>
</dbReference>
<evidence type="ECO:0000256" key="3">
    <source>
        <dbReference type="ARBA" id="ARBA00021035"/>
    </source>
</evidence>
<proteinExistence type="inferred from homology"/>
<evidence type="ECO:0000256" key="1">
    <source>
        <dbReference type="ARBA" id="ARBA00004496"/>
    </source>
</evidence>
<dbReference type="PANTHER" id="PTHR30478:SF0">
    <property type="entry name" value="BETA SLIDING CLAMP"/>
    <property type="match status" value="1"/>
</dbReference>
<keyword evidence="4 10" id="KW-0963">Cytoplasm</keyword>
<accession>A0ABS0A0M9</accession>
<dbReference type="InterPro" id="IPR022635">
    <property type="entry name" value="DNA_polIII_beta_C"/>
</dbReference>
<dbReference type="RefSeq" id="WP_194703673.1">
    <property type="nucleotide sequence ID" value="NZ_JADKNH010000016.1"/>
</dbReference>
<dbReference type="NCBIfam" id="TIGR00663">
    <property type="entry name" value="dnan"/>
    <property type="match status" value="1"/>
</dbReference>